<dbReference type="EMBL" id="JACHMQ010000001">
    <property type="protein sequence ID" value="MBB6397974.1"/>
    <property type="molecule type" value="Genomic_DNA"/>
</dbReference>
<proteinExistence type="predicted"/>
<evidence type="ECO:0000313" key="1">
    <source>
        <dbReference type="EMBL" id="MBB6397974.1"/>
    </source>
</evidence>
<keyword evidence="2" id="KW-1185">Reference proteome</keyword>
<organism evidence="1 2">
    <name type="scientific">Actinomadura coerulea</name>
    <dbReference type="NCBI Taxonomy" id="46159"/>
    <lineage>
        <taxon>Bacteria</taxon>
        <taxon>Bacillati</taxon>
        <taxon>Actinomycetota</taxon>
        <taxon>Actinomycetes</taxon>
        <taxon>Streptosporangiales</taxon>
        <taxon>Thermomonosporaceae</taxon>
        <taxon>Actinomadura</taxon>
    </lineage>
</organism>
<reference evidence="1 2" key="1">
    <citation type="submission" date="2020-08" db="EMBL/GenBank/DDBJ databases">
        <title>Sequencing the genomes of 1000 actinobacteria strains.</title>
        <authorList>
            <person name="Klenk H.-P."/>
        </authorList>
    </citation>
    <scope>NUCLEOTIDE SEQUENCE [LARGE SCALE GENOMIC DNA]</scope>
    <source>
        <strain evidence="1 2">DSM 43675</strain>
    </source>
</reference>
<sequence>MNSTPLGSGCSSTSPARLLVRRLHVDLCRQRSCLCSG</sequence>
<dbReference type="AlphaFoldDB" id="A0A7X0G216"/>
<accession>A0A7X0G216</accession>
<name>A0A7X0G216_9ACTN</name>
<comment type="caution">
    <text evidence="1">The sequence shown here is derived from an EMBL/GenBank/DDBJ whole genome shotgun (WGS) entry which is preliminary data.</text>
</comment>
<protein>
    <submittedName>
        <fullName evidence="1">Uncharacterized protein</fullName>
    </submittedName>
</protein>
<gene>
    <name evidence="1" type="ORF">BKA00_004888</name>
</gene>
<evidence type="ECO:0000313" key="2">
    <source>
        <dbReference type="Proteomes" id="UP000546324"/>
    </source>
</evidence>
<dbReference type="Proteomes" id="UP000546324">
    <property type="component" value="Unassembled WGS sequence"/>
</dbReference>